<dbReference type="SUPFAM" id="SSF63829">
    <property type="entry name" value="Calcium-dependent phosphotriesterase"/>
    <property type="match status" value="2"/>
</dbReference>
<reference evidence="14 15" key="1">
    <citation type="submission" date="2018-11" db="EMBL/GenBank/DDBJ databases">
        <title>Arenibacter aquaticus sp.nov., a marine bacterium isolated from surface seawater in the South China Sea.</title>
        <authorList>
            <person name="Guo J."/>
            <person name="Sun J."/>
        </authorList>
    </citation>
    <scope>NUCLEOTIDE SEQUENCE [LARGE SCALE GENOMIC DNA]</scope>
    <source>
        <strain evidence="14 15">GUO666</strain>
    </source>
</reference>
<dbReference type="PROSITE" id="PS00041">
    <property type="entry name" value="HTH_ARAC_FAMILY_1"/>
    <property type="match status" value="2"/>
</dbReference>
<dbReference type="SUPFAM" id="SSF52172">
    <property type="entry name" value="CheY-like"/>
    <property type="match status" value="1"/>
</dbReference>
<feature type="domain" description="HTH araC/xylS-type" evidence="11">
    <location>
        <begin position="1286"/>
        <end position="1385"/>
    </location>
</feature>
<dbReference type="SMART" id="SM00448">
    <property type="entry name" value="REC"/>
    <property type="match status" value="1"/>
</dbReference>
<dbReference type="Gene3D" id="2.60.40.10">
    <property type="entry name" value="Immunoglobulins"/>
    <property type="match status" value="1"/>
</dbReference>
<evidence type="ECO:0000256" key="5">
    <source>
        <dbReference type="ARBA" id="ARBA00022777"/>
    </source>
</evidence>
<feature type="domain" description="Histidine kinase" evidence="12">
    <location>
        <begin position="861"/>
        <end position="1091"/>
    </location>
</feature>
<feature type="modified residue" description="4-aspartylphosphate" evidence="9">
    <location>
        <position position="1187"/>
    </location>
</feature>
<keyword evidence="6" id="KW-0805">Transcription regulation</keyword>
<dbReference type="Pfam" id="PF00072">
    <property type="entry name" value="Response_reg"/>
    <property type="match status" value="1"/>
</dbReference>
<keyword evidence="5 14" id="KW-0418">Kinase</keyword>
<dbReference type="InterPro" id="IPR018062">
    <property type="entry name" value="HTH_AraC-typ_CS"/>
</dbReference>
<evidence type="ECO:0000256" key="3">
    <source>
        <dbReference type="ARBA" id="ARBA00022553"/>
    </source>
</evidence>
<feature type="transmembrane region" description="Helical" evidence="10">
    <location>
        <begin position="808"/>
        <end position="828"/>
    </location>
</feature>
<proteinExistence type="predicted"/>
<keyword evidence="15" id="KW-1185">Reference proteome</keyword>
<dbReference type="PROSITE" id="PS50110">
    <property type="entry name" value="RESPONSE_REGULATORY"/>
    <property type="match status" value="1"/>
</dbReference>
<dbReference type="EC" id="2.7.13.3" evidence="2"/>
<dbReference type="CDD" id="cd00082">
    <property type="entry name" value="HisKA"/>
    <property type="match status" value="1"/>
</dbReference>
<dbReference type="Pfam" id="PF00512">
    <property type="entry name" value="HisKA"/>
    <property type="match status" value="1"/>
</dbReference>
<dbReference type="InterPro" id="IPR011123">
    <property type="entry name" value="Y_Y_Y"/>
</dbReference>
<keyword evidence="10" id="KW-0472">Membrane</keyword>
<dbReference type="SUPFAM" id="SSF55874">
    <property type="entry name" value="ATPase domain of HSP90 chaperone/DNA topoisomerase II/histidine kinase"/>
    <property type="match status" value="1"/>
</dbReference>
<dbReference type="InterPro" id="IPR018060">
    <property type="entry name" value="HTH_AraC"/>
</dbReference>
<sequence>MHTQRHLIAPFNCNFFPGSGNYAQNKPYSMKQIPLFFLALLLSLGCMAQEKSAYLQKLNIEGIPFNKKTNVIFEDHLGFLWLGTDSGLYRYDGHTLIENQYDVFDEHSIPNNSINSLVEDNLGNLWIGSESYLIWYNRKTNQFKGFYKNNTSKLLGKSSDGTIWANLRNTGIVKIIPNQKAENLTFITEFNYKQENKIWTNDKQVNHLEEDLFGRLWFATPNGILVLGPDNKLIESGFPKATEALIKTNNNSFIARTDQGIYVLGYGQDNYELEVLESYTTFPINKTKNTALTALAKEKESPILWIGTQSGVIKGSRKNNQYSFQHINNSNNPYGSLGVRINSLTIDKFNNLWLATNKGVKKYTGRTSIFQFTPLDKELTNFFPQSLLKENSHKFLLSINGKGLYRFNKSLNTNKLLLPTQELSTVVRKDYEKKELLVGLGPYLLKTTNYLPNRSSFKTDTLEQYSKDIKDIIPINKNETWVGLWGGGIDIVNTEAALSNFKQKIISLLLGKNVSVMLLDRMQNIWVGTRGDGLYKIDLINEEIKTFIPSIDHGLSSNAILSLLETGQGNIWIGTRGGGLNFYNAQDQSITSYGKNEGLQSTTIAGIEQDKDGYLWLSTRAGISRFNIDDKKFVNFGMEDGLAESHFIFNSHTKDDKGVLYFGCPGGFYSLNANNYQKSKLLPNTIITKFHVLSNGSKNSNLKDISTSLALQEDTKELELPYNNNNIAIEFSSLDFTAPNKNKYAYKLEGINDFWNRTTASNRNANYNDLPPGKYTFKVRSSNSDGVWNTTPASFSFIITPPYWKSNLAYLIYFILLTICIYITYLLVQRWYKLKKNLVTETISREKDNEINRMKMVFFTDISHELRTPLALILGTIEKVVKEKKFTLSPLTSQRIYNNTLRMHRLINQIMDIRKFDEGKLKLNISKNDIVKDINTIKSAFNDFARIYEIKYDFKCEKQEIKGWYDVDILEKILFNLLSNAFKYTPKKGEINVTLQLANTHDLYSIVKLRGKGKYIKCSVRDNGIGIPKSDLPNIFDRYYQATKAYSNQIPGTGIGMELVQKLVERHHGAIRVESEEGVFTEFTFFLPVNKNAFDKNERIDTGKPLTRNFIHNSEYQVIEEVSSEFEAKTNSNNDGKPKVLLVEDNNDLRLMLKQELINDFYVIEASNGQEGYNSIIEERPQLVICDILMPVEDGISMLKRVKENNDINTIPIFMLTAKNSEDTKIECLSLGAADYIEKPFSIEFVKWKVKNTLLTRKELKAKYSKIITSAPSNIEVESNDEKFIKKLIQIIEDSMDDNLLSVEYLASEVGMSRANLYRKVQAIVSDTPVNFIKQIRLKRAAQLLQKNNMYISEVAYMCGFNNQKYFSKCFSKEYGKSPTEYAKQFSAEKVEHPS</sequence>
<dbReference type="Gene3D" id="3.40.50.2300">
    <property type="match status" value="1"/>
</dbReference>
<dbReference type="Gene3D" id="2.130.10.10">
    <property type="entry name" value="YVTN repeat-like/Quinoprotein amine dehydrogenase"/>
    <property type="match status" value="3"/>
</dbReference>
<dbReference type="EMBL" id="RQPJ01000002">
    <property type="protein sequence ID" value="RTE54307.1"/>
    <property type="molecule type" value="Genomic_DNA"/>
</dbReference>
<evidence type="ECO:0000256" key="6">
    <source>
        <dbReference type="ARBA" id="ARBA00023015"/>
    </source>
</evidence>
<dbReference type="Pfam" id="PF12833">
    <property type="entry name" value="HTH_18"/>
    <property type="match status" value="1"/>
</dbReference>
<dbReference type="InterPro" id="IPR003594">
    <property type="entry name" value="HATPase_dom"/>
</dbReference>
<dbReference type="InterPro" id="IPR036097">
    <property type="entry name" value="HisK_dim/P_sf"/>
</dbReference>
<dbReference type="Gene3D" id="3.30.565.10">
    <property type="entry name" value="Histidine kinase-like ATPase, C-terminal domain"/>
    <property type="match status" value="1"/>
</dbReference>
<organism evidence="14 15">
    <name type="scientific">Arenibacter aquaticus</name>
    <dbReference type="NCBI Taxonomy" id="2489054"/>
    <lineage>
        <taxon>Bacteria</taxon>
        <taxon>Pseudomonadati</taxon>
        <taxon>Bacteroidota</taxon>
        <taxon>Flavobacteriia</taxon>
        <taxon>Flavobacteriales</taxon>
        <taxon>Flavobacteriaceae</taxon>
        <taxon>Arenibacter</taxon>
    </lineage>
</organism>
<evidence type="ECO:0000256" key="8">
    <source>
        <dbReference type="ARBA" id="ARBA00023163"/>
    </source>
</evidence>
<dbReference type="PANTHER" id="PTHR43547">
    <property type="entry name" value="TWO-COMPONENT HISTIDINE KINASE"/>
    <property type="match status" value="1"/>
</dbReference>
<evidence type="ECO:0000259" key="13">
    <source>
        <dbReference type="PROSITE" id="PS50110"/>
    </source>
</evidence>
<evidence type="ECO:0000256" key="9">
    <source>
        <dbReference type="PROSITE-ProRule" id="PRU00169"/>
    </source>
</evidence>
<dbReference type="SUPFAM" id="SSF47384">
    <property type="entry name" value="Homodimeric domain of signal transducing histidine kinase"/>
    <property type="match status" value="1"/>
</dbReference>
<dbReference type="Pfam" id="PF02518">
    <property type="entry name" value="HATPase_c"/>
    <property type="match status" value="1"/>
</dbReference>
<comment type="catalytic activity">
    <reaction evidence="1">
        <text>ATP + protein L-histidine = ADP + protein N-phospho-L-histidine.</text>
        <dbReference type="EC" id="2.7.13.3"/>
    </reaction>
</comment>
<dbReference type="InterPro" id="IPR015943">
    <property type="entry name" value="WD40/YVTN_repeat-like_dom_sf"/>
</dbReference>
<dbReference type="InterPro" id="IPR003661">
    <property type="entry name" value="HisK_dim/P_dom"/>
</dbReference>
<dbReference type="SMART" id="SM00387">
    <property type="entry name" value="HATPase_c"/>
    <property type="match status" value="1"/>
</dbReference>
<dbReference type="InterPro" id="IPR004358">
    <property type="entry name" value="Sig_transdc_His_kin-like_C"/>
</dbReference>
<name>A0A430K5J2_9FLAO</name>
<dbReference type="InterPro" id="IPR001789">
    <property type="entry name" value="Sig_transdc_resp-reg_receiver"/>
</dbReference>
<dbReference type="SMART" id="SM00388">
    <property type="entry name" value="HisKA"/>
    <property type="match status" value="1"/>
</dbReference>
<dbReference type="PANTHER" id="PTHR43547:SF2">
    <property type="entry name" value="HYBRID SIGNAL TRANSDUCTION HISTIDINE KINASE C"/>
    <property type="match status" value="1"/>
</dbReference>
<keyword evidence="4" id="KW-0808">Transferase</keyword>
<keyword evidence="7" id="KW-0238">DNA-binding</keyword>
<gene>
    <name evidence="14" type="ORF">EHW67_03830</name>
</gene>
<evidence type="ECO:0000259" key="11">
    <source>
        <dbReference type="PROSITE" id="PS01124"/>
    </source>
</evidence>
<evidence type="ECO:0000256" key="2">
    <source>
        <dbReference type="ARBA" id="ARBA00012438"/>
    </source>
</evidence>
<evidence type="ECO:0000256" key="4">
    <source>
        <dbReference type="ARBA" id="ARBA00022679"/>
    </source>
</evidence>
<evidence type="ECO:0000259" key="12">
    <source>
        <dbReference type="PROSITE" id="PS50109"/>
    </source>
</evidence>
<protein>
    <recommendedName>
        <fullName evidence="2">histidine kinase</fullName>
        <ecNumber evidence="2">2.7.13.3</ecNumber>
    </recommendedName>
</protein>
<evidence type="ECO:0000313" key="15">
    <source>
        <dbReference type="Proteomes" id="UP000267585"/>
    </source>
</evidence>
<dbReference type="GO" id="GO:0000155">
    <property type="term" value="F:phosphorelay sensor kinase activity"/>
    <property type="evidence" value="ECO:0007669"/>
    <property type="project" value="InterPro"/>
</dbReference>
<dbReference type="InterPro" id="IPR036890">
    <property type="entry name" value="HATPase_C_sf"/>
</dbReference>
<dbReference type="GO" id="GO:0043565">
    <property type="term" value="F:sequence-specific DNA binding"/>
    <property type="evidence" value="ECO:0007669"/>
    <property type="project" value="InterPro"/>
</dbReference>
<dbReference type="SUPFAM" id="SSF46689">
    <property type="entry name" value="Homeodomain-like"/>
    <property type="match status" value="1"/>
</dbReference>
<dbReference type="FunFam" id="3.30.565.10:FF:000006">
    <property type="entry name" value="Sensor histidine kinase WalK"/>
    <property type="match status" value="1"/>
</dbReference>
<feature type="domain" description="Response regulatory" evidence="13">
    <location>
        <begin position="1139"/>
        <end position="1254"/>
    </location>
</feature>
<dbReference type="GO" id="GO:0003700">
    <property type="term" value="F:DNA-binding transcription factor activity"/>
    <property type="evidence" value="ECO:0007669"/>
    <property type="project" value="InterPro"/>
</dbReference>
<keyword evidence="10" id="KW-0812">Transmembrane</keyword>
<dbReference type="InterPro" id="IPR013783">
    <property type="entry name" value="Ig-like_fold"/>
</dbReference>
<dbReference type="InterPro" id="IPR009057">
    <property type="entry name" value="Homeodomain-like_sf"/>
</dbReference>
<dbReference type="InterPro" id="IPR011006">
    <property type="entry name" value="CheY-like_superfamily"/>
</dbReference>
<comment type="caution">
    <text evidence="14">The sequence shown here is derived from an EMBL/GenBank/DDBJ whole genome shotgun (WGS) entry which is preliminary data.</text>
</comment>
<dbReference type="InterPro" id="IPR005467">
    <property type="entry name" value="His_kinase_dom"/>
</dbReference>
<dbReference type="Pfam" id="PF07494">
    <property type="entry name" value="Reg_prop"/>
    <property type="match status" value="2"/>
</dbReference>
<dbReference type="PROSITE" id="PS50109">
    <property type="entry name" value="HIS_KIN"/>
    <property type="match status" value="1"/>
</dbReference>
<dbReference type="Gene3D" id="1.10.287.130">
    <property type="match status" value="1"/>
</dbReference>
<dbReference type="SMART" id="SM00342">
    <property type="entry name" value="HTH_ARAC"/>
    <property type="match status" value="1"/>
</dbReference>
<keyword evidence="3 9" id="KW-0597">Phosphoprotein</keyword>
<accession>A0A430K5J2</accession>
<dbReference type="CDD" id="cd17574">
    <property type="entry name" value="REC_OmpR"/>
    <property type="match status" value="1"/>
</dbReference>
<evidence type="ECO:0000313" key="14">
    <source>
        <dbReference type="EMBL" id="RTE54307.1"/>
    </source>
</evidence>
<dbReference type="PRINTS" id="PR00344">
    <property type="entry name" value="BCTRLSENSOR"/>
</dbReference>
<evidence type="ECO:0000256" key="10">
    <source>
        <dbReference type="SAM" id="Phobius"/>
    </source>
</evidence>
<dbReference type="InterPro" id="IPR011110">
    <property type="entry name" value="Reg_prop"/>
</dbReference>
<dbReference type="Gene3D" id="1.10.10.60">
    <property type="entry name" value="Homeodomain-like"/>
    <property type="match status" value="2"/>
</dbReference>
<evidence type="ECO:0000256" key="7">
    <source>
        <dbReference type="ARBA" id="ARBA00023125"/>
    </source>
</evidence>
<dbReference type="Proteomes" id="UP000267585">
    <property type="component" value="Unassembled WGS sequence"/>
</dbReference>
<keyword evidence="8" id="KW-0804">Transcription</keyword>
<dbReference type="Pfam" id="PF07495">
    <property type="entry name" value="Y_Y_Y"/>
    <property type="match status" value="1"/>
</dbReference>
<keyword evidence="10" id="KW-1133">Transmembrane helix</keyword>
<dbReference type="CDD" id="cd00075">
    <property type="entry name" value="HATPase"/>
    <property type="match status" value="1"/>
</dbReference>
<dbReference type="PROSITE" id="PS01124">
    <property type="entry name" value="HTH_ARAC_FAMILY_2"/>
    <property type="match status" value="1"/>
</dbReference>
<evidence type="ECO:0000256" key="1">
    <source>
        <dbReference type="ARBA" id="ARBA00000085"/>
    </source>
</evidence>